<dbReference type="InterPro" id="IPR036291">
    <property type="entry name" value="NAD(P)-bd_dom_sf"/>
</dbReference>
<evidence type="ECO:0000313" key="5">
    <source>
        <dbReference type="EMBL" id="RZO76929.1"/>
    </source>
</evidence>
<keyword evidence="2" id="KW-0560">Oxidoreductase</keyword>
<dbReference type="Proteomes" id="UP000316199">
    <property type="component" value="Unassembled WGS sequence"/>
</dbReference>
<keyword evidence="3" id="KW-0520">NAD</keyword>
<dbReference type="FunFam" id="3.40.50.720:FF:000203">
    <property type="entry name" value="D-3-phosphoglycerate dehydrogenase (SerA)"/>
    <property type="match status" value="1"/>
</dbReference>
<dbReference type="PANTHER" id="PTHR10996:SF178">
    <property type="entry name" value="2-HYDROXYACID DEHYDROGENASE YGL185C-RELATED"/>
    <property type="match status" value="1"/>
</dbReference>
<dbReference type="EMBL" id="SHAG01000006">
    <property type="protein sequence ID" value="RZO76929.1"/>
    <property type="molecule type" value="Genomic_DNA"/>
</dbReference>
<dbReference type="GO" id="GO:0051287">
    <property type="term" value="F:NAD binding"/>
    <property type="evidence" value="ECO:0007669"/>
    <property type="project" value="InterPro"/>
</dbReference>
<dbReference type="Pfam" id="PF02826">
    <property type="entry name" value="2-Hacid_dh_C"/>
    <property type="match status" value="1"/>
</dbReference>
<evidence type="ECO:0000256" key="1">
    <source>
        <dbReference type="ARBA" id="ARBA00005854"/>
    </source>
</evidence>
<sequence length="328" mass="35786">MNKTKVALVTRQPIDVRLAALKKISAKKDLLEIVSADVLQNPDEIITKCSGAEVLITINTDPVNAFASKLPGLKLLQTFSAGTDRLDKEGLLSQGTKVANNGGANSVAVAEHAIMLMLTINHKFDEQIESVKKGNWANDITGPLSEATSLVGKQVGIIGLGRIGSRVAKRLSAWECTVAYYDTVDFDSEYETSTGAKRLSLEELVSTSDYISLHVPLDRVTHHMFGTEQFKAMKKSAVLINTCRGSVVDEQALIEALKNKEIWGAGLDVTEIEPTPLNNPLITMPNVVITPHQATRVIQSEWNADMNAIENAERIALNLEPYWVVDPV</sequence>
<evidence type="ECO:0000256" key="2">
    <source>
        <dbReference type="ARBA" id="ARBA00023002"/>
    </source>
</evidence>
<dbReference type="InterPro" id="IPR006140">
    <property type="entry name" value="D-isomer_DH_NAD-bd"/>
</dbReference>
<evidence type="ECO:0000256" key="3">
    <source>
        <dbReference type="ARBA" id="ARBA00023027"/>
    </source>
</evidence>
<dbReference type="GO" id="GO:0016618">
    <property type="term" value="F:hydroxypyruvate reductase [NAD(P)H] activity"/>
    <property type="evidence" value="ECO:0007669"/>
    <property type="project" value="TreeGrafter"/>
</dbReference>
<dbReference type="SUPFAM" id="SSF52283">
    <property type="entry name" value="Formate/glycerate dehydrogenase catalytic domain-like"/>
    <property type="match status" value="1"/>
</dbReference>
<proteinExistence type="inferred from homology"/>
<dbReference type="InterPro" id="IPR050223">
    <property type="entry name" value="D-isomer_2-hydroxyacid_DH"/>
</dbReference>
<dbReference type="GO" id="GO:0005829">
    <property type="term" value="C:cytosol"/>
    <property type="evidence" value="ECO:0007669"/>
    <property type="project" value="TreeGrafter"/>
</dbReference>
<protein>
    <recommendedName>
        <fullName evidence="4">D-isomer specific 2-hydroxyacid dehydrogenase NAD-binding domain-containing protein</fullName>
    </recommendedName>
</protein>
<comment type="caution">
    <text evidence="5">The sequence shown here is derived from an EMBL/GenBank/DDBJ whole genome shotgun (WGS) entry which is preliminary data.</text>
</comment>
<feature type="domain" description="D-isomer specific 2-hydroxyacid dehydrogenase NAD-binding" evidence="4">
    <location>
        <begin position="114"/>
        <end position="294"/>
    </location>
</feature>
<dbReference type="InterPro" id="IPR029753">
    <property type="entry name" value="D-isomer_DH_CS"/>
</dbReference>
<accession>A0A520S3A6</accession>
<dbReference type="SUPFAM" id="SSF51735">
    <property type="entry name" value="NAD(P)-binding Rossmann-fold domains"/>
    <property type="match status" value="1"/>
</dbReference>
<dbReference type="PANTHER" id="PTHR10996">
    <property type="entry name" value="2-HYDROXYACID DEHYDROGENASE-RELATED"/>
    <property type="match status" value="1"/>
</dbReference>
<evidence type="ECO:0000259" key="4">
    <source>
        <dbReference type="Pfam" id="PF02826"/>
    </source>
</evidence>
<dbReference type="Gene3D" id="3.40.50.720">
    <property type="entry name" value="NAD(P)-binding Rossmann-like Domain"/>
    <property type="match status" value="2"/>
</dbReference>
<dbReference type="PROSITE" id="PS00671">
    <property type="entry name" value="D_2_HYDROXYACID_DH_3"/>
    <property type="match status" value="1"/>
</dbReference>
<dbReference type="AlphaFoldDB" id="A0A520S3A6"/>
<organism evidence="5 6">
    <name type="scientific">OM182 bacterium</name>
    <dbReference type="NCBI Taxonomy" id="2510334"/>
    <lineage>
        <taxon>Bacteria</taxon>
        <taxon>Pseudomonadati</taxon>
        <taxon>Pseudomonadota</taxon>
        <taxon>Gammaproteobacteria</taxon>
        <taxon>OMG group</taxon>
        <taxon>OM182 clade</taxon>
    </lineage>
</organism>
<reference evidence="5 6" key="1">
    <citation type="submission" date="2019-02" db="EMBL/GenBank/DDBJ databases">
        <title>Prokaryotic population dynamics and viral predation in marine succession experiment using metagenomics: the confinement effect.</title>
        <authorList>
            <person name="Haro-Moreno J.M."/>
            <person name="Rodriguez-Valera F."/>
            <person name="Lopez-Perez M."/>
        </authorList>
    </citation>
    <scope>NUCLEOTIDE SEQUENCE [LARGE SCALE GENOMIC DNA]</scope>
    <source>
        <strain evidence="5">MED-G157</strain>
    </source>
</reference>
<name>A0A520S3A6_9GAMM</name>
<comment type="similarity">
    <text evidence="1">Belongs to the D-isomer specific 2-hydroxyacid dehydrogenase family.</text>
</comment>
<gene>
    <name evidence="5" type="ORF">EVA68_02605</name>
</gene>
<evidence type="ECO:0000313" key="6">
    <source>
        <dbReference type="Proteomes" id="UP000316199"/>
    </source>
</evidence>
<dbReference type="GO" id="GO:0030267">
    <property type="term" value="F:glyoxylate reductase (NADPH) activity"/>
    <property type="evidence" value="ECO:0007669"/>
    <property type="project" value="TreeGrafter"/>
</dbReference>